<reference evidence="8 9" key="1">
    <citation type="journal article" date="2008" name="Nature">
        <title>The Trichoplax genome and the nature of placozoans.</title>
        <authorList>
            <person name="Srivastava M."/>
            <person name="Begovic E."/>
            <person name="Chapman J."/>
            <person name="Putnam N.H."/>
            <person name="Hellsten U."/>
            <person name="Kawashima T."/>
            <person name="Kuo A."/>
            <person name="Mitros T."/>
            <person name="Salamov A."/>
            <person name="Carpenter M.L."/>
            <person name="Signorovitch A.Y."/>
            <person name="Moreno M.A."/>
            <person name="Kamm K."/>
            <person name="Grimwood J."/>
            <person name="Schmutz J."/>
            <person name="Shapiro H."/>
            <person name="Grigoriev I.V."/>
            <person name="Buss L.W."/>
            <person name="Schierwater B."/>
            <person name="Dellaporta S.L."/>
            <person name="Rokhsar D.S."/>
        </authorList>
    </citation>
    <scope>NUCLEOTIDE SEQUENCE [LARGE SCALE GENOMIC DNA]</scope>
    <source>
        <strain evidence="8 9">Grell-BS-1999</strain>
    </source>
</reference>
<dbReference type="PANTHER" id="PTHR12434">
    <property type="entry name" value="MEDIATOR OF RNA POLYMERASE II TRANSCRIPTION SUBUNIT 22"/>
    <property type="match status" value="1"/>
</dbReference>
<organism evidence="8 9">
    <name type="scientific">Trichoplax adhaerens</name>
    <name type="common">Trichoplax reptans</name>
    <dbReference type="NCBI Taxonomy" id="10228"/>
    <lineage>
        <taxon>Eukaryota</taxon>
        <taxon>Metazoa</taxon>
        <taxon>Placozoa</taxon>
        <taxon>Uniplacotomia</taxon>
        <taxon>Trichoplacea</taxon>
        <taxon>Trichoplacidae</taxon>
        <taxon>Trichoplax</taxon>
    </lineage>
</organism>
<dbReference type="OMA" id="ACENITR"/>
<accession>B3RP06</accession>
<name>B3RP06_TRIAD</name>
<comment type="subcellular location">
    <subcellularLocation>
        <location evidence="1">Nucleus</location>
    </subcellularLocation>
</comment>
<dbReference type="STRING" id="10228.B3RP06"/>
<keyword evidence="5" id="KW-0539">Nucleus</keyword>
<keyword evidence="3" id="KW-0805">Transcription regulation</keyword>
<dbReference type="HOGENOM" id="CLU_117242_2_0_1"/>
<dbReference type="GO" id="GO:0006357">
    <property type="term" value="P:regulation of transcription by RNA polymerase II"/>
    <property type="evidence" value="ECO:0007669"/>
    <property type="project" value="InterPro"/>
</dbReference>
<dbReference type="PhylomeDB" id="B3RP06"/>
<dbReference type="GO" id="GO:0016592">
    <property type="term" value="C:mediator complex"/>
    <property type="evidence" value="ECO:0000318"/>
    <property type="project" value="GO_Central"/>
</dbReference>
<dbReference type="eggNOG" id="KOG3304">
    <property type="taxonomic scope" value="Eukaryota"/>
</dbReference>
<dbReference type="KEGG" id="tad:TRIADDRAFT_53358"/>
<proteinExistence type="predicted"/>
<gene>
    <name evidence="8" type="ORF">TRIADDRAFT_53358</name>
</gene>
<evidence type="ECO:0000256" key="6">
    <source>
        <dbReference type="ARBA" id="ARBA00025687"/>
    </source>
</evidence>
<evidence type="ECO:0000313" key="8">
    <source>
        <dbReference type="EMBL" id="EDV27549.1"/>
    </source>
</evidence>
<dbReference type="PANTHER" id="PTHR12434:SF6">
    <property type="entry name" value="MEDIATOR OF RNA POLYMERASE II TRANSCRIPTION SUBUNIT 22"/>
    <property type="match status" value="1"/>
</dbReference>
<evidence type="ECO:0000256" key="2">
    <source>
        <dbReference type="ARBA" id="ARBA00019695"/>
    </source>
</evidence>
<dbReference type="CTD" id="6751158"/>
<dbReference type="GO" id="GO:0003712">
    <property type="term" value="F:transcription coregulator activity"/>
    <property type="evidence" value="ECO:0007669"/>
    <property type="project" value="InterPro"/>
</dbReference>
<evidence type="ECO:0000256" key="1">
    <source>
        <dbReference type="ARBA" id="ARBA00004123"/>
    </source>
</evidence>
<protein>
    <recommendedName>
        <fullName evidence="2">Mediator of RNA polymerase II transcription subunit 22</fullName>
    </recommendedName>
    <alternativeName>
        <fullName evidence="7">Mediator complex subunit 22</fullName>
    </alternativeName>
</protein>
<sequence>MSPVGGEQQSRLQEINSKNYLRRVKDDVKSILDNFTSILSASKVKEESQLNGSAQSVMDRYEMHVRSSNITRAAESLVQLIDELKESLILDDFTSLNEANDAKRKQFEQYIQHSNSELQKIKHGIGQDLQQLETEYYNSAYK</sequence>
<dbReference type="InterPro" id="IPR009332">
    <property type="entry name" value="Med22"/>
</dbReference>
<evidence type="ECO:0000256" key="5">
    <source>
        <dbReference type="ARBA" id="ARBA00023242"/>
    </source>
</evidence>
<dbReference type="OrthoDB" id="203279at2759"/>
<dbReference type="EMBL" id="DS985242">
    <property type="protein sequence ID" value="EDV27549.1"/>
    <property type="molecule type" value="Genomic_DNA"/>
</dbReference>
<dbReference type="Proteomes" id="UP000009022">
    <property type="component" value="Unassembled WGS sequence"/>
</dbReference>
<dbReference type="Pfam" id="PF06179">
    <property type="entry name" value="Med22"/>
    <property type="match status" value="1"/>
</dbReference>
<keyword evidence="9" id="KW-1185">Reference proteome</keyword>
<dbReference type="FunCoup" id="B3RP06">
    <property type="interactions" value="1391"/>
</dbReference>
<evidence type="ECO:0000256" key="7">
    <source>
        <dbReference type="ARBA" id="ARBA00031962"/>
    </source>
</evidence>
<evidence type="ECO:0000256" key="4">
    <source>
        <dbReference type="ARBA" id="ARBA00023163"/>
    </source>
</evidence>
<dbReference type="AlphaFoldDB" id="B3RP06"/>
<dbReference type="GeneID" id="6751158"/>
<dbReference type="RefSeq" id="XP_002109383.1">
    <property type="nucleotide sequence ID" value="XM_002109347.1"/>
</dbReference>
<comment type="function">
    <text evidence="6">Component of the Mediator complex, a coactivator involved in the regulated transcription of nearly all RNA polymerase II-dependent genes. Mediator functions as a bridge to convey information from gene-specific regulatory proteins to the basal RNA polymerase II transcription machinery. Mediator is recruited to promoters by direct interactions with regulatory proteins and serves as a scaffold for the assembly of a functional preinitiation complex with RNA polymerase II and the general transcription factors.</text>
</comment>
<dbReference type="InParanoid" id="B3RP06"/>
<evidence type="ECO:0000256" key="3">
    <source>
        <dbReference type="ARBA" id="ARBA00023015"/>
    </source>
</evidence>
<keyword evidence="4" id="KW-0804">Transcription</keyword>
<evidence type="ECO:0000313" key="9">
    <source>
        <dbReference type="Proteomes" id="UP000009022"/>
    </source>
</evidence>